<gene>
    <name evidence="1" type="ORF">NQ176_g9315</name>
</gene>
<dbReference type="Proteomes" id="UP001143910">
    <property type="component" value="Unassembled WGS sequence"/>
</dbReference>
<evidence type="ECO:0000313" key="2">
    <source>
        <dbReference type="Proteomes" id="UP001143910"/>
    </source>
</evidence>
<organism evidence="1 2">
    <name type="scientific">Zarea fungicola</name>
    <dbReference type="NCBI Taxonomy" id="93591"/>
    <lineage>
        <taxon>Eukaryota</taxon>
        <taxon>Fungi</taxon>
        <taxon>Dikarya</taxon>
        <taxon>Ascomycota</taxon>
        <taxon>Pezizomycotina</taxon>
        <taxon>Sordariomycetes</taxon>
        <taxon>Hypocreomycetidae</taxon>
        <taxon>Hypocreales</taxon>
        <taxon>Cordycipitaceae</taxon>
        <taxon>Zarea</taxon>
    </lineage>
</organism>
<protein>
    <submittedName>
        <fullName evidence="1">Uncharacterized protein</fullName>
    </submittedName>
</protein>
<sequence length="322" mass="35067">MAIFIPPDASATELLPVLFTVHGGGFTIGDPSDDDELNHALASKYKMAVIGLNYSKFPRARHPDSLDDLENLVLAALADESLSLDRNRIAITGISSGAGLALGLCQRLAAVREIHVSSVIVRHGAIDYTAAPPAMESTRPYKPVLGGIRGTSSDLGLGLNQAFKWLYAPYGVDMRDPILSPAWATRKSLPPRIFFIQAELDILLGENWRMACRLAGREVPALDGMGGRLEPWGVQGADAVCDVLAGRAPSGAENWTDEDSSRFSWEDEPSGVRWLLVPDVVHGFEISFPKYMLDDATEADAKAKGEVITQEIGKWLWKGWER</sequence>
<accession>A0ACC1MMC3</accession>
<comment type="caution">
    <text evidence="1">The sequence shown here is derived from an EMBL/GenBank/DDBJ whole genome shotgun (WGS) entry which is preliminary data.</text>
</comment>
<reference evidence="1" key="1">
    <citation type="submission" date="2022-08" db="EMBL/GenBank/DDBJ databases">
        <title>Genome Sequence of Lecanicillium fungicola.</title>
        <authorList>
            <person name="Buettner E."/>
        </authorList>
    </citation>
    <scope>NUCLEOTIDE SEQUENCE</scope>
    <source>
        <strain evidence="1">Babe33</strain>
    </source>
</reference>
<evidence type="ECO:0000313" key="1">
    <source>
        <dbReference type="EMBL" id="KAJ2968157.1"/>
    </source>
</evidence>
<keyword evidence="2" id="KW-1185">Reference proteome</keyword>
<dbReference type="EMBL" id="JANJQO010002080">
    <property type="protein sequence ID" value="KAJ2968157.1"/>
    <property type="molecule type" value="Genomic_DNA"/>
</dbReference>
<proteinExistence type="predicted"/>
<name>A0ACC1MMC3_9HYPO</name>